<feature type="domain" description="Methyl-accepting transducer" evidence="14">
    <location>
        <begin position="274"/>
        <end position="503"/>
    </location>
</feature>
<evidence type="ECO:0000259" key="15">
    <source>
        <dbReference type="PROSITE" id="PS50885"/>
    </source>
</evidence>
<dbReference type="AlphaFoldDB" id="A0A1I2YTU9"/>
<evidence type="ECO:0000256" key="2">
    <source>
        <dbReference type="ARBA" id="ARBA00022475"/>
    </source>
</evidence>
<evidence type="ECO:0000256" key="7">
    <source>
        <dbReference type="ARBA" id="ARBA00022989"/>
    </source>
</evidence>
<feature type="coiled-coil region" evidence="12">
    <location>
        <begin position="474"/>
        <end position="512"/>
    </location>
</feature>
<dbReference type="SUPFAM" id="SSF58104">
    <property type="entry name" value="Methyl-accepting chemotaxis protein (MCP) signaling domain"/>
    <property type="match status" value="1"/>
</dbReference>
<evidence type="ECO:0000256" key="5">
    <source>
        <dbReference type="ARBA" id="ARBA00022519"/>
    </source>
</evidence>
<dbReference type="InterPro" id="IPR035440">
    <property type="entry name" value="4HB_MCP_dom_sf"/>
</dbReference>
<gene>
    <name evidence="16" type="ORF">SAMN04487959_102146</name>
</gene>
<dbReference type="PROSITE" id="PS50111">
    <property type="entry name" value="CHEMOTAXIS_TRANSDUC_2"/>
    <property type="match status" value="1"/>
</dbReference>
<comment type="similarity">
    <text evidence="10">Belongs to the methyl-accepting chemotaxis (MCP) protein family.</text>
</comment>
<evidence type="ECO:0000256" key="11">
    <source>
        <dbReference type="PROSITE-ProRule" id="PRU00284"/>
    </source>
</evidence>
<dbReference type="FunFam" id="1.10.287.950:FF:000001">
    <property type="entry name" value="Methyl-accepting chemotaxis sensory transducer"/>
    <property type="match status" value="1"/>
</dbReference>
<keyword evidence="4" id="KW-0145">Chemotaxis</keyword>
<evidence type="ECO:0000313" key="16">
    <source>
        <dbReference type="EMBL" id="SFH28905.1"/>
    </source>
</evidence>
<evidence type="ECO:0000256" key="10">
    <source>
        <dbReference type="ARBA" id="ARBA00029447"/>
    </source>
</evidence>
<keyword evidence="6 13" id="KW-0812">Transmembrane</keyword>
<evidence type="ECO:0000256" key="12">
    <source>
        <dbReference type="SAM" id="Coils"/>
    </source>
</evidence>
<dbReference type="InterPro" id="IPR004090">
    <property type="entry name" value="Chemotax_Me-accpt_rcpt"/>
</dbReference>
<dbReference type="InterPro" id="IPR051310">
    <property type="entry name" value="MCP_chemotaxis"/>
</dbReference>
<dbReference type="GO" id="GO:0004888">
    <property type="term" value="F:transmembrane signaling receptor activity"/>
    <property type="evidence" value="ECO:0007669"/>
    <property type="project" value="InterPro"/>
</dbReference>
<keyword evidence="5" id="KW-0997">Cell inner membrane</keyword>
<dbReference type="PROSITE" id="PS50885">
    <property type="entry name" value="HAMP"/>
    <property type="match status" value="1"/>
</dbReference>
<evidence type="ECO:0000256" key="13">
    <source>
        <dbReference type="SAM" id="Phobius"/>
    </source>
</evidence>
<protein>
    <submittedName>
        <fullName evidence="16">Methyl-accepting chemotaxis sensory transducer with TarH sensor</fullName>
    </submittedName>
</protein>
<comment type="subcellular location">
    <subcellularLocation>
        <location evidence="1">Cell inner membrane</location>
        <topology evidence="1">Multi-pass membrane protein</topology>
    </subcellularLocation>
</comment>
<dbReference type="PANTHER" id="PTHR43531">
    <property type="entry name" value="PROTEIN ICFG"/>
    <property type="match status" value="1"/>
</dbReference>
<evidence type="ECO:0000256" key="3">
    <source>
        <dbReference type="ARBA" id="ARBA00022481"/>
    </source>
</evidence>
<evidence type="ECO:0000256" key="9">
    <source>
        <dbReference type="ARBA" id="ARBA00023224"/>
    </source>
</evidence>
<dbReference type="InterPro" id="IPR003660">
    <property type="entry name" value="HAMP_dom"/>
</dbReference>
<dbReference type="CDD" id="cd11386">
    <property type="entry name" value="MCP_signal"/>
    <property type="match status" value="1"/>
</dbReference>
<dbReference type="Pfam" id="PF00672">
    <property type="entry name" value="HAMP"/>
    <property type="match status" value="1"/>
</dbReference>
<dbReference type="Gene3D" id="1.10.287.950">
    <property type="entry name" value="Methyl-accepting chemotaxis protein"/>
    <property type="match status" value="1"/>
</dbReference>
<dbReference type="Pfam" id="PF02203">
    <property type="entry name" value="TarH"/>
    <property type="match status" value="1"/>
</dbReference>
<dbReference type="PRINTS" id="PR00260">
    <property type="entry name" value="CHEMTRNSDUCR"/>
</dbReference>
<dbReference type="Pfam" id="PF00015">
    <property type="entry name" value="MCPsignal"/>
    <property type="match status" value="1"/>
</dbReference>
<dbReference type="CDD" id="cd06225">
    <property type="entry name" value="HAMP"/>
    <property type="match status" value="1"/>
</dbReference>
<dbReference type="EMBL" id="FOPY01000002">
    <property type="protein sequence ID" value="SFH28905.1"/>
    <property type="molecule type" value="Genomic_DNA"/>
</dbReference>
<dbReference type="Gene3D" id="1.20.120.30">
    <property type="entry name" value="Aspartate receptor, ligand-binding domain"/>
    <property type="match status" value="1"/>
</dbReference>
<dbReference type="PANTHER" id="PTHR43531:SF14">
    <property type="entry name" value="METHYL-ACCEPTING CHEMOTAXIS PROTEIN I-RELATED"/>
    <property type="match status" value="1"/>
</dbReference>
<keyword evidence="2" id="KW-1003">Cell membrane</keyword>
<keyword evidence="3" id="KW-0488">Methylation</keyword>
<dbReference type="InterPro" id="IPR004089">
    <property type="entry name" value="MCPsignal_dom"/>
</dbReference>
<keyword evidence="12" id="KW-0175">Coiled coil</keyword>
<evidence type="ECO:0000259" key="14">
    <source>
        <dbReference type="PROSITE" id="PS50111"/>
    </source>
</evidence>
<dbReference type="Proteomes" id="UP000199040">
    <property type="component" value="Unassembled WGS sequence"/>
</dbReference>
<evidence type="ECO:0000256" key="8">
    <source>
        <dbReference type="ARBA" id="ARBA00023136"/>
    </source>
</evidence>
<sequence length="568" mass="60762">MHKLLKKLTVKTGLTAVLVLFTALILLVSMLGYQSSALGSGSIDELNRINVQQLNSLNRAQVNIADTQLFFLNHLDALNEGDKAAAVMYLETAGEKLQAAQQRFETFMAAPKTEQGKPIAAAVEAAFSQLITKGLTPQHEALKRGNEGDFRAAKREGDRLNLAYIKANEAFIDFARTRGQELLSGFRATMTTFAYIGLAALGLVVLCVVMVRIGMMRVVIRPLQEAVTHFERIAQGDLSHKIADRGRNEIGQLFAAMKHMQTGLSQTVAVVRDSSGSIHIGTREIASGNTDLSSRTEQQAASLEETAASMEQLTATVKQNADNARQGSTLASEASATAERGGDAVDQVIVTMRGISESSRKITDIIGVIDSIAFQTNILALNASVEAARAGEQGRGFAVVATEVRNLASRSADAAKEIRALIETSANQVEQGASLVEGAGQTMDDIMASVKRVADIMDEISAASQEQSDGIEQVNQAVSQMDEVTQQNAALVQEAAAAASSLEEQAAQLESAVAIFRLAEGEAQRKVGLQHTHTLAPERATALPSRTLQSMVKKAPATQTAELEWEAF</sequence>
<reference evidence="16 17" key="1">
    <citation type="submission" date="2016-10" db="EMBL/GenBank/DDBJ databases">
        <authorList>
            <person name="de Groot N.N."/>
        </authorList>
    </citation>
    <scope>NUCLEOTIDE SEQUENCE [LARGE SCALE GENOMIC DNA]</scope>
    <source>
        <strain evidence="16 17">CGMCC 1.6848</strain>
    </source>
</reference>
<dbReference type="GO" id="GO:0007165">
    <property type="term" value="P:signal transduction"/>
    <property type="evidence" value="ECO:0007669"/>
    <property type="project" value="UniProtKB-KW"/>
</dbReference>
<evidence type="ECO:0000313" key="17">
    <source>
        <dbReference type="Proteomes" id="UP000199040"/>
    </source>
</evidence>
<dbReference type="GO" id="GO:0005886">
    <property type="term" value="C:plasma membrane"/>
    <property type="evidence" value="ECO:0007669"/>
    <property type="project" value="UniProtKB-SubCell"/>
</dbReference>
<evidence type="ECO:0000256" key="6">
    <source>
        <dbReference type="ARBA" id="ARBA00022692"/>
    </source>
</evidence>
<dbReference type="InterPro" id="IPR004091">
    <property type="entry name" value="Chemotax_Me-accpt_rcpt_Me-site"/>
</dbReference>
<proteinExistence type="inferred from homology"/>
<feature type="transmembrane region" description="Helical" evidence="13">
    <location>
        <begin position="193"/>
        <end position="213"/>
    </location>
</feature>
<keyword evidence="9 11" id="KW-0807">Transducer</keyword>
<dbReference type="STRING" id="442341.SAMN04487959_102146"/>
<organism evidence="16 17">
    <name type="scientific">Modicisalibacter xianhensis</name>
    <dbReference type="NCBI Taxonomy" id="442341"/>
    <lineage>
        <taxon>Bacteria</taxon>
        <taxon>Pseudomonadati</taxon>
        <taxon>Pseudomonadota</taxon>
        <taxon>Gammaproteobacteria</taxon>
        <taxon>Oceanospirillales</taxon>
        <taxon>Halomonadaceae</taxon>
        <taxon>Modicisalibacter</taxon>
    </lineage>
</organism>
<keyword evidence="7 13" id="KW-1133">Transmembrane helix</keyword>
<dbReference type="InterPro" id="IPR003122">
    <property type="entry name" value="Tar_rcpt_lig-bd"/>
</dbReference>
<dbReference type="SUPFAM" id="SSF47170">
    <property type="entry name" value="Aspartate receptor, ligand-binding domain"/>
    <property type="match status" value="1"/>
</dbReference>
<accession>A0A1I2YTU9</accession>
<dbReference type="RefSeq" id="WP_092843333.1">
    <property type="nucleotide sequence ID" value="NZ_FOPY01000002.1"/>
</dbReference>
<name>A0A1I2YTU9_9GAMM</name>
<dbReference type="SMART" id="SM00304">
    <property type="entry name" value="HAMP"/>
    <property type="match status" value="1"/>
</dbReference>
<keyword evidence="17" id="KW-1185">Reference proteome</keyword>
<dbReference type="GO" id="GO:0006935">
    <property type="term" value="P:chemotaxis"/>
    <property type="evidence" value="ECO:0007669"/>
    <property type="project" value="UniProtKB-KW"/>
</dbReference>
<evidence type="ECO:0000256" key="4">
    <source>
        <dbReference type="ARBA" id="ARBA00022500"/>
    </source>
</evidence>
<dbReference type="PROSITE" id="PS00538">
    <property type="entry name" value="CHEMOTAXIS_TRANSDUC_1"/>
    <property type="match status" value="1"/>
</dbReference>
<keyword evidence="8 13" id="KW-0472">Membrane</keyword>
<dbReference type="SMART" id="SM00283">
    <property type="entry name" value="MA"/>
    <property type="match status" value="1"/>
</dbReference>
<evidence type="ECO:0000256" key="1">
    <source>
        <dbReference type="ARBA" id="ARBA00004429"/>
    </source>
</evidence>
<feature type="domain" description="HAMP" evidence="15">
    <location>
        <begin position="217"/>
        <end position="269"/>
    </location>
</feature>